<dbReference type="Proteomes" id="UP000594261">
    <property type="component" value="Chromosome 7"/>
</dbReference>
<dbReference type="EnsemblPlants" id="QL07p048152:mrna">
    <property type="protein sequence ID" value="QL07p048152:mrna:CDS:1"/>
    <property type="gene ID" value="QL07p048152"/>
</dbReference>
<dbReference type="InterPro" id="IPR040389">
    <property type="entry name" value="SMR"/>
</dbReference>
<feature type="region of interest" description="Disordered" evidence="3">
    <location>
        <begin position="91"/>
        <end position="134"/>
    </location>
</feature>
<feature type="compositionally biased region" description="Basic residues" evidence="3">
    <location>
        <begin position="120"/>
        <end position="130"/>
    </location>
</feature>
<organism evidence="4 5">
    <name type="scientific">Quercus lobata</name>
    <name type="common">Valley oak</name>
    <dbReference type="NCBI Taxonomy" id="97700"/>
    <lineage>
        <taxon>Eukaryota</taxon>
        <taxon>Viridiplantae</taxon>
        <taxon>Streptophyta</taxon>
        <taxon>Embryophyta</taxon>
        <taxon>Tracheophyta</taxon>
        <taxon>Spermatophyta</taxon>
        <taxon>Magnoliopsida</taxon>
        <taxon>eudicotyledons</taxon>
        <taxon>Gunneridae</taxon>
        <taxon>Pentapetalae</taxon>
        <taxon>rosids</taxon>
        <taxon>fabids</taxon>
        <taxon>Fagales</taxon>
        <taxon>Fagaceae</taxon>
        <taxon>Quercus</taxon>
    </lineage>
</organism>
<evidence type="ECO:0000256" key="1">
    <source>
        <dbReference type="ARBA" id="ARBA00023013"/>
    </source>
</evidence>
<dbReference type="Gramene" id="QL07p048152:mrna">
    <property type="protein sequence ID" value="QL07p048152:mrna:CDS:1"/>
    <property type="gene ID" value="QL07p048152"/>
</dbReference>
<dbReference type="GO" id="GO:0004860">
    <property type="term" value="F:protein kinase inhibitor activity"/>
    <property type="evidence" value="ECO:0007669"/>
    <property type="project" value="UniProtKB-KW"/>
</dbReference>
<dbReference type="AlphaFoldDB" id="A0A7N2M7E4"/>
<dbReference type="RefSeq" id="XP_030927042.1">
    <property type="nucleotide sequence ID" value="XM_031071182.1"/>
</dbReference>
<dbReference type="EMBL" id="LRBV02000007">
    <property type="status" value="NOT_ANNOTATED_CDS"/>
    <property type="molecule type" value="Genomic_DNA"/>
</dbReference>
<evidence type="ECO:0000313" key="4">
    <source>
        <dbReference type="EnsemblPlants" id="QL07p048152:mrna:CDS:1"/>
    </source>
</evidence>
<keyword evidence="1" id="KW-0649">Protein kinase inhibitor</keyword>
<reference evidence="4 5" key="1">
    <citation type="journal article" date="2016" name="G3 (Bethesda)">
        <title>First Draft Assembly and Annotation of the Genome of a California Endemic Oak Quercus lobata Nee (Fagaceae).</title>
        <authorList>
            <person name="Sork V.L."/>
            <person name="Fitz-Gibbon S.T."/>
            <person name="Puiu D."/>
            <person name="Crepeau M."/>
            <person name="Gugger P.F."/>
            <person name="Sherman R."/>
            <person name="Stevens K."/>
            <person name="Langley C.H."/>
            <person name="Pellegrini M."/>
            <person name="Salzberg S.L."/>
        </authorList>
    </citation>
    <scope>NUCLEOTIDE SEQUENCE [LARGE SCALE GENOMIC DNA]</scope>
    <source>
        <strain evidence="4 5">cv. SW786</strain>
    </source>
</reference>
<evidence type="ECO:0008006" key="6">
    <source>
        <dbReference type="Google" id="ProtNLM"/>
    </source>
</evidence>
<name>A0A7N2M7E4_QUELO</name>
<dbReference type="GeneID" id="115953496"/>
<evidence type="ECO:0000313" key="5">
    <source>
        <dbReference type="Proteomes" id="UP000594261"/>
    </source>
</evidence>
<dbReference type="PANTHER" id="PTHR33142:SF65">
    <property type="entry name" value="CYCLIN-DEPENDENT PROTEIN KINASE INHIBITOR SMR2-LIKE"/>
    <property type="match status" value="1"/>
</dbReference>
<keyword evidence="2" id="KW-0131">Cell cycle</keyword>
<dbReference type="OMA" id="NCRHPLD"/>
<protein>
    <recommendedName>
        <fullName evidence="6">Cyclin-dependent protein kinase inhibitor SMR3</fullName>
    </recommendedName>
</protein>
<proteinExistence type="predicted"/>
<keyword evidence="5" id="KW-1185">Reference proteome</keyword>
<evidence type="ECO:0000256" key="3">
    <source>
        <dbReference type="SAM" id="MobiDB-lite"/>
    </source>
</evidence>
<gene>
    <name evidence="4" type="primary">LOC115953496</name>
</gene>
<dbReference type="GO" id="GO:0032875">
    <property type="term" value="P:regulation of DNA endoreduplication"/>
    <property type="evidence" value="ECO:0007669"/>
    <property type="project" value="InterPro"/>
</dbReference>
<dbReference type="InParanoid" id="A0A7N2M7E4"/>
<dbReference type="OrthoDB" id="1933617at2759"/>
<accession>A0A7N2M7E4</accession>
<dbReference type="KEGG" id="qlo:115953496"/>
<reference evidence="4" key="2">
    <citation type="submission" date="2021-01" db="UniProtKB">
        <authorList>
            <consortium name="EnsemblPlants"/>
        </authorList>
    </citation>
    <scope>IDENTIFICATION</scope>
</reference>
<sequence length="177" mass="20409">MFSEFKEIPLLSMPNSETFLIKDDKESVKFSIFEEPTLSNEDKCYPAMASNVPELHEEKEEFEIEKKEEKREATVPSDVCESVRPSLGEFKVEEDDDGFKTPTSLDHKVPVIKQCPPAPRKPKPSMKRKVSQNVRTSLQLDLSKEVESLFPPSLLSDFHCKIKKARPLRDEEERLKL</sequence>
<dbReference type="GO" id="GO:0005634">
    <property type="term" value="C:nucleus"/>
    <property type="evidence" value="ECO:0007669"/>
    <property type="project" value="TreeGrafter"/>
</dbReference>
<dbReference type="PANTHER" id="PTHR33142">
    <property type="entry name" value="CYCLIN-DEPENDENT PROTEIN KINASE INHIBITOR SMR13"/>
    <property type="match status" value="1"/>
</dbReference>
<dbReference type="FunCoup" id="A0A7N2M7E4">
    <property type="interactions" value="18"/>
</dbReference>
<evidence type="ECO:0000256" key="2">
    <source>
        <dbReference type="ARBA" id="ARBA00023306"/>
    </source>
</evidence>